<dbReference type="AlphaFoldDB" id="A0A1H8QXM9"/>
<dbReference type="CDD" id="cd02440">
    <property type="entry name" value="AdoMet_MTases"/>
    <property type="match status" value="1"/>
</dbReference>
<evidence type="ECO:0000313" key="4">
    <source>
        <dbReference type="EMBL" id="SEO58638.1"/>
    </source>
</evidence>
<dbReference type="OrthoDB" id="9797252at2"/>
<dbReference type="InterPro" id="IPR051052">
    <property type="entry name" value="Diverse_substrate_MTase"/>
</dbReference>
<evidence type="ECO:0000313" key="5">
    <source>
        <dbReference type="Proteomes" id="UP000198582"/>
    </source>
</evidence>
<dbReference type="InterPro" id="IPR041698">
    <property type="entry name" value="Methyltransf_25"/>
</dbReference>
<feature type="domain" description="Methyltransferase" evidence="3">
    <location>
        <begin position="37"/>
        <end position="127"/>
    </location>
</feature>
<dbReference type="EMBL" id="FOEF01000001">
    <property type="protein sequence ID" value="SEO58638.1"/>
    <property type="molecule type" value="Genomic_DNA"/>
</dbReference>
<proteinExistence type="predicted"/>
<dbReference type="PANTHER" id="PTHR44942">
    <property type="entry name" value="METHYLTRANSF_11 DOMAIN-CONTAINING PROTEIN"/>
    <property type="match status" value="1"/>
</dbReference>
<dbReference type="STRING" id="394193.SAMN04489732_101522"/>
<evidence type="ECO:0000259" key="3">
    <source>
        <dbReference type="Pfam" id="PF13649"/>
    </source>
</evidence>
<dbReference type="Gene3D" id="3.40.50.150">
    <property type="entry name" value="Vaccinia Virus protein VP39"/>
    <property type="match status" value="1"/>
</dbReference>
<accession>A0A1H8QXM9</accession>
<evidence type="ECO:0000256" key="2">
    <source>
        <dbReference type="ARBA" id="ARBA00022679"/>
    </source>
</evidence>
<sequence>MRERLRATFGEDAERYDRARPGYPAAVFEDFAAGTRVLEIGCGTGQATVPLAGRGCAVTAVELSADLAAVASGKLADFPSATVEIGAFEDWPLPPGPFDVVLAATAFHWLDPATRMVKAAEALRVGGTLALITTHHVAGGSERFFADVQRCYERFDPATPPGLRLSAAADVPTTFDESDRFGPPRFRRWEWELDYSTAEYLDLLLTYSGHRALPPERREGLLAAISRLIDEEHGGRITKRYLTELATAVRR</sequence>
<keyword evidence="1 4" id="KW-0489">Methyltransferase</keyword>
<dbReference type="GO" id="GO:0032259">
    <property type="term" value="P:methylation"/>
    <property type="evidence" value="ECO:0007669"/>
    <property type="project" value="UniProtKB-KW"/>
</dbReference>
<evidence type="ECO:0000256" key="1">
    <source>
        <dbReference type="ARBA" id="ARBA00022603"/>
    </source>
</evidence>
<dbReference type="RefSeq" id="WP_091611816.1">
    <property type="nucleotide sequence ID" value="NZ_FOEF01000001.1"/>
</dbReference>
<gene>
    <name evidence="4" type="ORF">SAMN04489732_101522</name>
</gene>
<reference evidence="4 5" key="1">
    <citation type="submission" date="2016-10" db="EMBL/GenBank/DDBJ databases">
        <authorList>
            <person name="de Groot N.N."/>
        </authorList>
    </citation>
    <scope>NUCLEOTIDE SEQUENCE [LARGE SCALE GENOMIC DNA]</scope>
    <source>
        <strain evidence="4 5">DSM 44993</strain>
    </source>
</reference>
<dbReference type="GO" id="GO:0008168">
    <property type="term" value="F:methyltransferase activity"/>
    <property type="evidence" value="ECO:0007669"/>
    <property type="project" value="UniProtKB-KW"/>
</dbReference>
<keyword evidence="5" id="KW-1185">Reference proteome</keyword>
<name>A0A1H8QXM9_9PSEU</name>
<dbReference type="Proteomes" id="UP000198582">
    <property type="component" value="Unassembled WGS sequence"/>
</dbReference>
<dbReference type="InterPro" id="IPR029063">
    <property type="entry name" value="SAM-dependent_MTases_sf"/>
</dbReference>
<keyword evidence="2 4" id="KW-0808">Transferase</keyword>
<dbReference type="PANTHER" id="PTHR44942:SF4">
    <property type="entry name" value="METHYLTRANSFERASE TYPE 11 DOMAIN-CONTAINING PROTEIN"/>
    <property type="match status" value="1"/>
</dbReference>
<dbReference type="Pfam" id="PF13649">
    <property type="entry name" value="Methyltransf_25"/>
    <property type="match status" value="1"/>
</dbReference>
<organism evidence="4 5">
    <name type="scientific">Amycolatopsis saalfeldensis</name>
    <dbReference type="NCBI Taxonomy" id="394193"/>
    <lineage>
        <taxon>Bacteria</taxon>
        <taxon>Bacillati</taxon>
        <taxon>Actinomycetota</taxon>
        <taxon>Actinomycetes</taxon>
        <taxon>Pseudonocardiales</taxon>
        <taxon>Pseudonocardiaceae</taxon>
        <taxon>Amycolatopsis</taxon>
    </lineage>
</organism>
<protein>
    <submittedName>
        <fullName evidence="4">Methyltransferase domain-containing protein</fullName>
    </submittedName>
</protein>
<dbReference type="SUPFAM" id="SSF53335">
    <property type="entry name" value="S-adenosyl-L-methionine-dependent methyltransferases"/>
    <property type="match status" value="1"/>
</dbReference>